<dbReference type="EMBL" id="CACVAP010000093">
    <property type="protein sequence ID" value="CAA6820409.1"/>
    <property type="molecule type" value="Genomic_DNA"/>
</dbReference>
<keyword evidence="1" id="KW-1133">Transmembrane helix</keyword>
<dbReference type="Gene3D" id="1.20.1440.100">
    <property type="entry name" value="SG protein - dephosphorylation function"/>
    <property type="match status" value="1"/>
</dbReference>
<dbReference type="InterPro" id="IPR023214">
    <property type="entry name" value="HAD_sf"/>
</dbReference>
<dbReference type="SUPFAM" id="SSF56784">
    <property type="entry name" value="HAD-like"/>
    <property type="match status" value="1"/>
</dbReference>
<dbReference type="AlphaFoldDB" id="A0A6S6U108"/>
<dbReference type="GO" id="GO:0016787">
    <property type="term" value="F:hydrolase activity"/>
    <property type="evidence" value="ECO:0007669"/>
    <property type="project" value="UniProtKB-KW"/>
</dbReference>
<keyword evidence="1" id="KW-0472">Membrane</keyword>
<proteinExistence type="predicted"/>
<protein>
    <submittedName>
        <fullName evidence="2">Phosphoserine phosphatase (EC)</fullName>
        <ecNumber evidence="2">3.1.3.3</ecNumber>
    </submittedName>
</protein>
<feature type="transmembrane region" description="Helical" evidence="1">
    <location>
        <begin position="31"/>
        <end position="49"/>
    </location>
</feature>
<gene>
    <name evidence="2" type="ORF">HELGO_WM1487</name>
</gene>
<evidence type="ECO:0000256" key="1">
    <source>
        <dbReference type="SAM" id="Phobius"/>
    </source>
</evidence>
<keyword evidence="2" id="KW-0378">Hydrolase</keyword>
<dbReference type="EC" id="3.1.3.3" evidence="2"/>
<keyword evidence="1" id="KW-0812">Transmembrane</keyword>
<sequence length="201" mass="23735">MSKVIVYDFDKTLTYKDTLRGYFVYSGKKDLFFLVKNIIYFFSMVLVKLKMMTNVQLKEIGIKLFLSKLEENIFKEKALNYHNKITFNKLFESLTYRKENNYFIVSASFEEYLKPIFPEVVNIVASKMTYVKSKPVGIKFNCYKENKVKALREVGVETIDILYTDSYSDLEMAKIAKKIIIVNQDTLIKCSSFNEFKQYFI</sequence>
<evidence type="ECO:0000313" key="2">
    <source>
        <dbReference type="EMBL" id="CAA6820409.1"/>
    </source>
</evidence>
<dbReference type="Gene3D" id="3.40.50.1000">
    <property type="entry name" value="HAD superfamily/HAD-like"/>
    <property type="match status" value="1"/>
</dbReference>
<reference evidence="2" key="1">
    <citation type="submission" date="2020-01" db="EMBL/GenBank/DDBJ databases">
        <authorList>
            <person name="Meier V. D."/>
            <person name="Meier V D."/>
        </authorList>
    </citation>
    <scope>NUCLEOTIDE SEQUENCE</scope>
    <source>
        <strain evidence="2">HLG_WM_MAG_06</strain>
    </source>
</reference>
<accession>A0A6S6U108</accession>
<dbReference type="InterPro" id="IPR036412">
    <property type="entry name" value="HAD-like_sf"/>
</dbReference>
<organism evidence="2">
    <name type="scientific">uncultured Sulfurovum sp</name>
    <dbReference type="NCBI Taxonomy" id="269237"/>
    <lineage>
        <taxon>Bacteria</taxon>
        <taxon>Pseudomonadati</taxon>
        <taxon>Campylobacterota</taxon>
        <taxon>Epsilonproteobacteria</taxon>
        <taxon>Campylobacterales</taxon>
        <taxon>Sulfurovaceae</taxon>
        <taxon>Sulfurovum</taxon>
        <taxon>environmental samples</taxon>
    </lineage>
</organism>
<name>A0A6S6U108_9BACT</name>
<dbReference type="Pfam" id="PF12710">
    <property type="entry name" value="HAD"/>
    <property type="match status" value="1"/>
</dbReference>